<dbReference type="Proteomes" id="UP000265515">
    <property type="component" value="Unassembled WGS sequence"/>
</dbReference>
<feature type="compositionally biased region" description="Basic and acidic residues" evidence="1">
    <location>
        <begin position="128"/>
        <end position="152"/>
    </location>
</feature>
<feature type="compositionally biased region" description="Basic and acidic residues" evidence="1">
    <location>
        <begin position="200"/>
        <end position="213"/>
    </location>
</feature>
<dbReference type="EMBL" id="BFEA01000496">
    <property type="protein sequence ID" value="GBG84895.1"/>
    <property type="molecule type" value="Genomic_DNA"/>
</dbReference>
<feature type="region of interest" description="Disordered" evidence="1">
    <location>
        <begin position="105"/>
        <end position="170"/>
    </location>
</feature>
<comment type="caution">
    <text evidence="2">The sequence shown here is derived from an EMBL/GenBank/DDBJ whole genome shotgun (WGS) entry which is preliminary data.</text>
</comment>
<dbReference type="Gramene" id="GBG84895">
    <property type="protein sequence ID" value="GBG84895"/>
    <property type="gene ID" value="CBR_g39356"/>
</dbReference>
<keyword evidence="3" id="KW-1185">Reference proteome</keyword>
<feature type="compositionally biased region" description="Basic and acidic residues" evidence="1">
    <location>
        <begin position="159"/>
        <end position="170"/>
    </location>
</feature>
<proteinExistence type="predicted"/>
<sequence length="320" mass="37257">MAAQHDAVVPFARYNKHILSGPGIPESTRPPLTASLLGNWVQERALQKKTGVSRYTPWALPRQTTNGVYAKKVLILEPEDTRGRVMGFNIYKKGDVIAPDHFLTTNRAHFTPPPISAYYSDEEEEGEVAEKKRRERWERRQEEEEEKEKEKEKEEEEGEGRKKKEGEGRKKKEREEAAICRCYNYKGKENKEREEEEVVQEEKKKEEEEEKKAGSQIMAESKKNREEERNEEEEEEKEEKETDGDDRHCHLHSPTSPYSCVFPRAVGLDDINTYDDAITVYSTGRPGQFYRSSRQRPGLFRKSAHFSKPLSDYSKVLINE</sequence>
<reference evidence="2 3" key="1">
    <citation type="journal article" date="2018" name="Cell">
        <title>The Chara Genome: Secondary Complexity and Implications for Plant Terrestrialization.</title>
        <authorList>
            <person name="Nishiyama T."/>
            <person name="Sakayama H."/>
            <person name="Vries J.D."/>
            <person name="Buschmann H."/>
            <person name="Saint-Marcoux D."/>
            <person name="Ullrich K.K."/>
            <person name="Haas F.B."/>
            <person name="Vanderstraeten L."/>
            <person name="Becker D."/>
            <person name="Lang D."/>
            <person name="Vosolsobe S."/>
            <person name="Rombauts S."/>
            <person name="Wilhelmsson P.K.I."/>
            <person name="Janitza P."/>
            <person name="Kern R."/>
            <person name="Heyl A."/>
            <person name="Rumpler F."/>
            <person name="Villalobos L.I.A.C."/>
            <person name="Clay J.M."/>
            <person name="Skokan R."/>
            <person name="Toyoda A."/>
            <person name="Suzuki Y."/>
            <person name="Kagoshima H."/>
            <person name="Schijlen E."/>
            <person name="Tajeshwar N."/>
            <person name="Catarino B."/>
            <person name="Hetherington A.J."/>
            <person name="Saltykova A."/>
            <person name="Bonnot C."/>
            <person name="Breuninger H."/>
            <person name="Symeonidi A."/>
            <person name="Radhakrishnan G.V."/>
            <person name="Van Nieuwerburgh F."/>
            <person name="Deforce D."/>
            <person name="Chang C."/>
            <person name="Karol K.G."/>
            <person name="Hedrich R."/>
            <person name="Ulvskov P."/>
            <person name="Glockner G."/>
            <person name="Delwiche C.F."/>
            <person name="Petrasek J."/>
            <person name="Van de Peer Y."/>
            <person name="Friml J."/>
            <person name="Beilby M."/>
            <person name="Dolan L."/>
            <person name="Kohara Y."/>
            <person name="Sugano S."/>
            <person name="Fujiyama A."/>
            <person name="Delaux P.-M."/>
            <person name="Quint M."/>
            <person name="TheiBen G."/>
            <person name="Hagemann M."/>
            <person name="Harholt J."/>
            <person name="Dunand C."/>
            <person name="Zachgo S."/>
            <person name="Langdale J."/>
            <person name="Maumus F."/>
            <person name="Straeten D.V.D."/>
            <person name="Gould S.B."/>
            <person name="Rensing S.A."/>
        </authorList>
    </citation>
    <scope>NUCLEOTIDE SEQUENCE [LARGE SCALE GENOMIC DNA]</scope>
    <source>
        <strain evidence="2 3">S276</strain>
    </source>
</reference>
<evidence type="ECO:0000256" key="1">
    <source>
        <dbReference type="SAM" id="MobiDB-lite"/>
    </source>
</evidence>
<dbReference type="AlphaFoldDB" id="A0A388LRL2"/>
<feature type="compositionally biased region" description="Acidic residues" evidence="1">
    <location>
        <begin position="229"/>
        <end position="244"/>
    </location>
</feature>
<evidence type="ECO:0000313" key="2">
    <source>
        <dbReference type="EMBL" id="GBG84895.1"/>
    </source>
</evidence>
<name>A0A388LRL2_CHABU</name>
<protein>
    <submittedName>
        <fullName evidence="2">Uncharacterized protein</fullName>
    </submittedName>
</protein>
<gene>
    <name evidence="2" type="ORF">CBR_g39356</name>
</gene>
<feature type="region of interest" description="Disordered" evidence="1">
    <location>
        <begin position="191"/>
        <end position="261"/>
    </location>
</feature>
<evidence type="ECO:0000313" key="3">
    <source>
        <dbReference type="Proteomes" id="UP000265515"/>
    </source>
</evidence>
<organism evidence="2 3">
    <name type="scientific">Chara braunii</name>
    <name type="common">Braun's stonewort</name>
    <dbReference type="NCBI Taxonomy" id="69332"/>
    <lineage>
        <taxon>Eukaryota</taxon>
        <taxon>Viridiplantae</taxon>
        <taxon>Streptophyta</taxon>
        <taxon>Charophyceae</taxon>
        <taxon>Charales</taxon>
        <taxon>Characeae</taxon>
        <taxon>Chara</taxon>
    </lineage>
</organism>
<accession>A0A388LRL2</accession>